<dbReference type="Proteomes" id="UP001497535">
    <property type="component" value="Unassembled WGS sequence"/>
</dbReference>
<name>A0ACB0YSD1_MELEN</name>
<dbReference type="EMBL" id="CAVMJV010000017">
    <property type="protein sequence ID" value="CAK5060319.1"/>
    <property type="molecule type" value="Genomic_DNA"/>
</dbReference>
<reference evidence="1" key="1">
    <citation type="submission" date="2023-11" db="EMBL/GenBank/DDBJ databases">
        <authorList>
            <person name="Poullet M."/>
        </authorList>
    </citation>
    <scope>NUCLEOTIDE SEQUENCE</scope>
    <source>
        <strain evidence="1">E1834</strain>
    </source>
</reference>
<proteinExistence type="predicted"/>
<evidence type="ECO:0000313" key="1">
    <source>
        <dbReference type="EMBL" id="CAK5060319.1"/>
    </source>
</evidence>
<keyword evidence="2" id="KW-1185">Reference proteome</keyword>
<gene>
    <name evidence="1" type="ORF">MENTE1834_LOCUS15947</name>
</gene>
<organism evidence="1 2">
    <name type="scientific">Meloidogyne enterolobii</name>
    <name type="common">Root-knot nematode worm</name>
    <name type="synonym">Meloidogyne mayaguensis</name>
    <dbReference type="NCBI Taxonomy" id="390850"/>
    <lineage>
        <taxon>Eukaryota</taxon>
        <taxon>Metazoa</taxon>
        <taxon>Ecdysozoa</taxon>
        <taxon>Nematoda</taxon>
        <taxon>Chromadorea</taxon>
        <taxon>Rhabditida</taxon>
        <taxon>Tylenchina</taxon>
        <taxon>Tylenchomorpha</taxon>
        <taxon>Tylenchoidea</taxon>
        <taxon>Meloidogynidae</taxon>
        <taxon>Meloidogyninae</taxon>
        <taxon>Meloidogyne</taxon>
    </lineage>
</organism>
<protein>
    <submittedName>
        <fullName evidence="1">Uncharacterized protein</fullName>
    </submittedName>
</protein>
<sequence length="64" mass="7752">MFTLPLEIQLRILKYLNFNELFAVKQTNSYFYNLISKYEGELARMKFFNLSIVNRYLLNNFSIC</sequence>
<accession>A0ACB0YSD1</accession>
<comment type="caution">
    <text evidence="1">The sequence shown here is derived from an EMBL/GenBank/DDBJ whole genome shotgun (WGS) entry which is preliminary data.</text>
</comment>
<evidence type="ECO:0000313" key="2">
    <source>
        <dbReference type="Proteomes" id="UP001497535"/>
    </source>
</evidence>